<dbReference type="AlphaFoldDB" id="A0A504ZAU6"/>
<evidence type="ECO:0000313" key="3">
    <source>
        <dbReference type="Proteomes" id="UP000316759"/>
    </source>
</evidence>
<dbReference type="OrthoDB" id="6260711at2759"/>
<evidence type="ECO:0000313" key="2">
    <source>
        <dbReference type="EMBL" id="TPP66350.1"/>
    </source>
</evidence>
<keyword evidence="1" id="KW-0175">Coiled coil</keyword>
<proteinExistence type="predicted"/>
<gene>
    <name evidence="2" type="ORF">FGIG_09280</name>
</gene>
<comment type="caution">
    <text evidence="2">The sequence shown here is derived from an EMBL/GenBank/DDBJ whole genome shotgun (WGS) entry which is preliminary data.</text>
</comment>
<sequence>MFEVNEGDGSGKSDGSVNLHRRKLSNSGFWNDGDHESEIFVPEHVNQVLARIPDSDVVDELKQFILNSMRQLSHNEADRNRTRSEIEEIRDRLQRTEAELSDLQSAAALTVAGQDDALVTLKRQYDEELASWRSISEQQILEVREASQKLLEHILVSKFPIDSSLGMQSTIMIISEKSRISVLLMMKGKSILPSKNERCYKHGFLQFPTC</sequence>
<accession>A0A504ZAU6</accession>
<dbReference type="EMBL" id="SUNJ01001991">
    <property type="protein sequence ID" value="TPP66350.1"/>
    <property type="molecule type" value="Genomic_DNA"/>
</dbReference>
<keyword evidence="3" id="KW-1185">Reference proteome</keyword>
<evidence type="ECO:0000256" key="1">
    <source>
        <dbReference type="SAM" id="Coils"/>
    </source>
</evidence>
<dbReference type="STRING" id="46835.A0A504ZAU6"/>
<dbReference type="Proteomes" id="UP000316759">
    <property type="component" value="Unassembled WGS sequence"/>
</dbReference>
<reference evidence="2 3" key="1">
    <citation type="submission" date="2019-04" db="EMBL/GenBank/DDBJ databases">
        <title>Annotation for the trematode Fasciola gigantica.</title>
        <authorList>
            <person name="Choi Y.-J."/>
        </authorList>
    </citation>
    <scope>NUCLEOTIDE SEQUENCE [LARGE SCALE GENOMIC DNA]</scope>
    <source>
        <strain evidence="2">Uganda_cow_1</strain>
    </source>
</reference>
<name>A0A504ZAU6_FASGI</name>
<organism evidence="2 3">
    <name type="scientific">Fasciola gigantica</name>
    <name type="common">Giant liver fluke</name>
    <dbReference type="NCBI Taxonomy" id="46835"/>
    <lineage>
        <taxon>Eukaryota</taxon>
        <taxon>Metazoa</taxon>
        <taxon>Spiralia</taxon>
        <taxon>Lophotrochozoa</taxon>
        <taxon>Platyhelminthes</taxon>
        <taxon>Trematoda</taxon>
        <taxon>Digenea</taxon>
        <taxon>Plagiorchiida</taxon>
        <taxon>Echinostomata</taxon>
        <taxon>Echinostomatoidea</taxon>
        <taxon>Fasciolidae</taxon>
        <taxon>Fasciola</taxon>
    </lineage>
</organism>
<protein>
    <submittedName>
        <fullName evidence="2">Uncharacterized protein</fullName>
    </submittedName>
</protein>
<feature type="coiled-coil region" evidence="1">
    <location>
        <begin position="79"/>
        <end position="106"/>
    </location>
</feature>